<evidence type="ECO:0000313" key="12">
    <source>
        <dbReference type="EMBL" id="TFK52827.1"/>
    </source>
</evidence>
<dbReference type="Pfam" id="PF14510">
    <property type="entry name" value="ABC_trans_N"/>
    <property type="match status" value="1"/>
</dbReference>
<dbReference type="InterPro" id="IPR034003">
    <property type="entry name" value="ABCG_PDR_2"/>
</dbReference>
<dbReference type="GO" id="GO:0005524">
    <property type="term" value="F:ATP binding"/>
    <property type="evidence" value="ECO:0007669"/>
    <property type="project" value="UniProtKB-KW"/>
</dbReference>
<evidence type="ECO:0000256" key="8">
    <source>
        <dbReference type="ARBA" id="ARBA00023136"/>
    </source>
</evidence>
<comment type="similarity">
    <text evidence="2">Belongs to the ABC transporter superfamily. ABCG family. PDR (TC 3.A.1.205) subfamily.</text>
</comment>
<feature type="transmembrane region" description="Helical" evidence="10">
    <location>
        <begin position="1394"/>
        <end position="1415"/>
    </location>
</feature>
<keyword evidence="13" id="KW-1185">Reference proteome</keyword>
<dbReference type="InterPro" id="IPR003593">
    <property type="entry name" value="AAA+_ATPase"/>
</dbReference>
<protein>
    <recommendedName>
        <fullName evidence="11">ABC transporter domain-containing protein</fullName>
    </recommendedName>
</protein>
<name>A0A5C3N7Q2_9AGAM</name>
<dbReference type="PROSITE" id="PS00211">
    <property type="entry name" value="ABC_TRANSPORTER_1"/>
    <property type="match status" value="1"/>
</dbReference>
<feature type="transmembrane region" description="Helical" evidence="10">
    <location>
        <begin position="1206"/>
        <end position="1232"/>
    </location>
</feature>
<dbReference type="InterPro" id="IPR043926">
    <property type="entry name" value="ABCG_dom"/>
</dbReference>
<dbReference type="FunFam" id="3.40.50.300:FF:000054">
    <property type="entry name" value="ABC multidrug transporter atrF"/>
    <property type="match status" value="1"/>
</dbReference>
<dbReference type="GO" id="GO:0140359">
    <property type="term" value="F:ABC-type transporter activity"/>
    <property type="evidence" value="ECO:0007669"/>
    <property type="project" value="InterPro"/>
</dbReference>
<dbReference type="Pfam" id="PF06422">
    <property type="entry name" value="PDR_CDR"/>
    <property type="match status" value="1"/>
</dbReference>
<keyword evidence="6" id="KW-0067">ATP-binding</keyword>
<evidence type="ECO:0000256" key="10">
    <source>
        <dbReference type="SAM" id="Phobius"/>
    </source>
</evidence>
<accession>A0A5C3N7Q2</accession>
<keyword evidence="3" id="KW-0813">Transport</keyword>
<comment type="subcellular location">
    <subcellularLocation>
        <location evidence="1">Membrane</location>
        <topology evidence="1">Multi-pass membrane protein</topology>
    </subcellularLocation>
</comment>
<evidence type="ECO:0000259" key="11">
    <source>
        <dbReference type="PROSITE" id="PS50893"/>
    </source>
</evidence>
<dbReference type="InterPro" id="IPR017871">
    <property type="entry name" value="ABC_transporter-like_CS"/>
</dbReference>
<evidence type="ECO:0000256" key="3">
    <source>
        <dbReference type="ARBA" id="ARBA00022448"/>
    </source>
</evidence>
<feature type="domain" description="ABC transporter" evidence="11">
    <location>
        <begin position="108"/>
        <end position="362"/>
    </location>
</feature>
<keyword evidence="7 10" id="KW-1133">Transmembrane helix</keyword>
<gene>
    <name evidence="12" type="ORF">OE88DRAFT_1711701</name>
</gene>
<dbReference type="PANTHER" id="PTHR19241">
    <property type="entry name" value="ATP-BINDING CASSETTE TRANSPORTER"/>
    <property type="match status" value="1"/>
</dbReference>
<evidence type="ECO:0000256" key="7">
    <source>
        <dbReference type="ARBA" id="ARBA00022989"/>
    </source>
</evidence>
<keyword evidence="4 10" id="KW-0812">Transmembrane</keyword>
<dbReference type="CDD" id="cd03232">
    <property type="entry name" value="ABCG_PDR_domain2"/>
    <property type="match status" value="1"/>
</dbReference>
<dbReference type="OrthoDB" id="245989at2759"/>
<evidence type="ECO:0000256" key="2">
    <source>
        <dbReference type="ARBA" id="ARBA00006012"/>
    </source>
</evidence>
<dbReference type="InterPro" id="IPR034001">
    <property type="entry name" value="ABCG_PDR_1"/>
</dbReference>
<dbReference type="GO" id="GO:0016020">
    <property type="term" value="C:membrane"/>
    <property type="evidence" value="ECO:0007669"/>
    <property type="project" value="UniProtKB-SubCell"/>
</dbReference>
<dbReference type="Pfam" id="PF19055">
    <property type="entry name" value="ABC2_membrane_7"/>
    <property type="match status" value="1"/>
</dbReference>
<feature type="transmembrane region" description="Helical" evidence="10">
    <location>
        <begin position="1164"/>
        <end position="1185"/>
    </location>
</feature>
<feature type="transmembrane region" description="Helical" evidence="10">
    <location>
        <begin position="581"/>
        <end position="602"/>
    </location>
</feature>
<evidence type="ECO:0000313" key="13">
    <source>
        <dbReference type="Proteomes" id="UP000305948"/>
    </source>
</evidence>
<dbReference type="InterPro" id="IPR003439">
    <property type="entry name" value="ABC_transporter-like_ATP-bd"/>
</dbReference>
<dbReference type="SUPFAM" id="SSF52540">
    <property type="entry name" value="P-loop containing nucleoside triphosphate hydrolases"/>
    <property type="match status" value="2"/>
</dbReference>
<feature type="transmembrane region" description="Helical" evidence="10">
    <location>
        <begin position="549"/>
        <end position="575"/>
    </location>
</feature>
<proteinExistence type="inferred from homology"/>
<evidence type="ECO:0000256" key="1">
    <source>
        <dbReference type="ARBA" id="ARBA00004141"/>
    </source>
</evidence>
<evidence type="ECO:0000256" key="6">
    <source>
        <dbReference type="ARBA" id="ARBA00022840"/>
    </source>
</evidence>
<feature type="transmembrane region" description="Helical" evidence="10">
    <location>
        <begin position="614"/>
        <end position="634"/>
    </location>
</feature>
<dbReference type="InterPro" id="IPR010929">
    <property type="entry name" value="PDR_CDR_ABC"/>
</dbReference>
<dbReference type="STRING" id="5364.A0A5C3N7Q2"/>
<dbReference type="PROSITE" id="PS50893">
    <property type="entry name" value="ABC_TRANSPORTER_2"/>
    <property type="match status" value="2"/>
</dbReference>
<dbReference type="InterPro" id="IPR027417">
    <property type="entry name" value="P-loop_NTPase"/>
</dbReference>
<keyword evidence="5" id="KW-0547">Nucleotide-binding</keyword>
<reference evidence="12 13" key="1">
    <citation type="journal article" date="2019" name="Nat. Ecol. Evol.">
        <title>Megaphylogeny resolves global patterns of mushroom evolution.</title>
        <authorList>
            <person name="Varga T."/>
            <person name="Krizsan K."/>
            <person name="Foldi C."/>
            <person name="Dima B."/>
            <person name="Sanchez-Garcia M."/>
            <person name="Sanchez-Ramirez S."/>
            <person name="Szollosi G.J."/>
            <person name="Szarkandi J.G."/>
            <person name="Papp V."/>
            <person name="Albert L."/>
            <person name="Andreopoulos W."/>
            <person name="Angelini C."/>
            <person name="Antonin V."/>
            <person name="Barry K.W."/>
            <person name="Bougher N.L."/>
            <person name="Buchanan P."/>
            <person name="Buyck B."/>
            <person name="Bense V."/>
            <person name="Catcheside P."/>
            <person name="Chovatia M."/>
            <person name="Cooper J."/>
            <person name="Damon W."/>
            <person name="Desjardin D."/>
            <person name="Finy P."/>
            <person name="Geml J."/>
            <person name="Haridas S."/>
            <person name="Hughes K."/>
            <person name="Justo A."/>
            <person name="Karasinski D."/>
            <person name="Kautmanova I."/>
            <person name="Kiss B."/>
            <person name="Kocsube S."/>
            <person name="Kotiranta H."/>
            <person name="LaButti K.M."/>
            <person name="Lechner B.E."/>
            <person name="Liimatainen K."/>
            <person name="Lipzen A."/>
            <person name="Lukacs Z."/>
            <person name="Mihaltcheva S."/>
            <person name="Morgado L.N."/>
            <person name="Niskanen T."/>
            <person name="Noordeloos M.E."/>
            <person name="Ohm R.A."/>
            <person name="Ortiz-Santana B."/>
            <person name="Ovrebo C."/>
            <person name="Racz N."/>
            <person name="Riley R."/>
            <person name="Savchenko A."/>
            <person name="Shiryaev A."/>
            <person name="Soop K."/>
            <person name="Spirin V."/>
            <person name="Szebenyi C."/>
            <person name="Tomsovsky M."/>
            <person name="Tulloss R.E."/>
            <person name="Uehling J."/>
            <person name="Grigoriev I.V."/>
            <person name="Vagvolgyi C."/>
            <person name="Papp T."/>
            <person name="Martin F.M."/>
            <person name="Miettinen O."/>
            <person name="Hibbett D.S."/>
            <person name="Nagy L.G."/>
        </authorList>
    </citation>
    <scope>NUCLEOTIDE SEQUENCE [LARGE SCALE GENOMIC DNA]</scope>
    <source>
        <strain evidence="12 13">OMC1185</strain>
    </source>
</reference>
<feature type="transmembrane region" description="Helical" evidence="10">
    <location>
        <begin position="1131"/>
        <end position="1152"/>
    </location>
</feature>
<feature type="transmembrane region" description="Helical" evidence="10">
    <location>
        <begin position="720"/>
        <end position="741"/>
    </location>
</feature>
<feature type="domain" description="ABC transporter" evidence="11">
    <location>
        <begin position="800"/>
        <end position="1037"/>
    </location>
</feature>
<dbReference type="SMART" id="SM00382">
    <property type="entry name" value="AAA"/>
    <property type="match status" value="2"/>
</dbReference>
<dbReference type="Gene3D" id="3.40.50.300">
    <property type="entry name" value="P-loop containing nucleotide triphosphate hydrolases"/>
    <property type="match status" value="2"/>
</dbReference>
<feature type="region of interest" description="Disordered" evidence="9">
    <location>
        <begin position="1"/>
        <end position="48"/>
    </location>
</feature>
<evidence type="ECO:0000256" key="9">
    <source>
        <dbReference type="SAM" id="MobiDB-lite"/>
    </source>
</evidence>
<organism evidence="12 13">
    <name type="scientific">Heliocybe sulcata</name>
    <dbReference type="NCBI Taxonomy" id="5364"/>
    <lineage>
        <taxon>Eukaryota</taxon>
        <taxon>Fungi</taxon>
        <taxon>Dikarya</taxon>
        <taxon>Basidiomycota</taxon>
        <taxon>Agaricomycotina</taxon>
        <taxon>Agaricomycetes</taxon>
        <taxon>Gloeophyllales</taxon>
        <taxon>Gloeophyllaceae</taxon>
        <taxon>Heliocybe</taxon>
    </lineage>
</organism>
<evidence type="ECO:0000256" key="4">
    <source>
        <dbReference type="ARBA" id="ARBA00022692"/>
    </source>
</evidence>
<dbReference type="InterPro" id="IPR029481">
    <property type="entry name" value="ABC_trans_N"/>
</dbReference>
<dbReference type="EMBL" id="ML213508">
    <property type="protein sequence ID" value="TFK52827.1"/>
    <property type="molecule type" value="Genomic_DNA"/>
</dbReference>
<dbReference type="InterPro" id="IPR013525">
    <property type="entry name" value="ABC2_TM"/>
</dbReference>
<dbReference type="Pfam" id="PF01061">
    <property type="entry name" value="ABC2_membrane"/>
    <property type="match status" value="2"/>
</dbReference>
<keyword evidence="8 10" id="KW-0472">Membrane</keyword>
<feature type="transmembrane region" description="Helical" evidence="10">
    <location>
        <begin position="507"/>
        <end position="528"/>
    </location>
</feature>
<dbReference type="GO" id="GO:0016887">
    <property type="term" value="F:ATP hydrolysis activity"/>
    <property type="evidence" value="ECO:0007669"/>
    <property type="project" value="InterPro"/>
</dbReference>
<feature type="transmembrane region" description="Helical" evidence="10">
    <location>
        <begin position="1271"/>
        <end position="1290"/>
    </location>
</feature>
<sequence>MGTSEPTSPSPIEGRDVHFTGLNNVQPEPGHSSPVQARSLRRASTHDSDVTLTVGEGPFDFEKVLRHVIKKREETDIKARSLGVMFDDLKVQGLGASVSYQPTLGSVLNPMNLVHSLQQLRHPPVREIIDGFHGVVQPGEMLLVLGRPGSGCSTLLKTLANQRDEYYAVEGEVRYDAFSPEDIKRYYRGDVQYCPEDDIHFPTLTVEETLYFASKTRTPRTRLGNMSRKEYTQHFVDVLLTVFGLRHTRKTLVGDASIRGVSGGEKKRVSIAEALAARSLLCAWDNSTRGLDSSTALEFGRALRIATDVAHLTTVVSIYQAGESLYHLFDKVCVIHEGKMAYFGPASQARQYFIDMGYEPANRQTTADFLVAVTDPMGRAIRSGVTSAIPQTASDFAAYFQSSSFGQENARQVAEYRSRFVQSSERAEAYRFSARAERAQHMQKTSPYTISIPMQTRAVMLRRVQILKGNMGAQVIQMASFIIKAIIIGTVFLKIPDSTSAYFSRGGILFFAMLFAAINSLSEIPALFTQRPIVLRHYKAAMYHPYIEALALTLVDIPITFITLLLFCMILYLLVGLQQSAGQFFTFFVFVFAMTVTMKSCFRMLAAAFKDPAPAQAVAGLFLMGTTLYTGYTIPRPNMIGALRWITYIDPLRFGYEGILTNEFRTVDGTCATLVPQGPGYEGISLANQVCTTVGSLPGQALVNGARYVALSYGYYSSNIWRNFGIICAFAVGFIIILLFLTEVNTSSAAATTATLFKRGSRTALESSAGGNDEEKVATTGDSEKIVEEDQDQVPAGSDFSMTDVFSWLGIQYTVPVQGGQRKLLDNVSGYVAPGRLTALMGESGAGKAQRTTVGVVQGDRFVNGHGLPADFQAQTGYCQQMDTHLETSTVREALLFSANLRQPQNVSRSEKESWVEECLKMCGLVGHADAVVGTLSVEYRKRTTIAVELAAKPKLLLFLDEPTSGLDSQSAWAIVMFLRKLADNGQAILCTIHQPSAELFQVFDRLLLLRKGGQTVYFGDLGKNSSTLIKYFQDHGARHCAPDENPAEYMLDVIGAGATATSELDWYNVWKQSKEAEDLGKELDAIHDEGRKRPPVQTTLHTEFSTSWTHQVAQLTKRDMQAHWRSPTYLLAKTILNVVGGLFIGFTFFKSKDTLQGTQDKLFAVYMSTVMPVALSQQLQVPFIHMRSIYEVRERPSRMYSWTALLTSQLLAELPWNILGSTLFFLCWYWTVGFPNDRAGYTYLMLGVVFPLYYTTIGQAVAAMSANPQIAAVIFGFLFSFVLIFNGVLQPYDQLGWWQWMYRLSPFTYFIEGLLGQALGKTLISCSDVEYVTLTPPSGLTCGEYMQPFISYAGGYLADPSATSGCQFCSSRTADQLLGGFFNIQYAHRWRNFGLLIVYIAFNTAAIYFFTYMFRIRSGDPLAALRRRLSKD</sequence>
<dbReference type="Pfam" id="PF00005">
    <property type="entry name" value="ABC_tran"/>
    <property type="match status" value="2"/>
</dbReference>
<evidence type="ECO:0000256" key="5">
    <source>
        <dbReference type="ARBA" id="ARBA00022741"/>
    </source>
</evidence>
<feature type="transmembrane region" description="Helical" evidence="10">
    <location>
        <begin position="475"/>
        <end position="495"/>
    </location>
</feature>
<dbReference type="CDD" id="cd03233">
    <property type="entry name" value="ABCG_PDR_domain1"/>
    <property type="match status" value="1"/>
</dbReference>
<feature type="transmembrane region" description="Helical" evidence="10">
    <location>
        <begin position="1244"/>
        <end position="1264"/>
    </location>
</feature>
<dbReference type="Proteomes" id="UP000305948">
    <property type="component" value="Unassembled WGS sequence"/>
</dbReference>